<evidence type="ECO:0000313" key="2">
    <source>
        <dbReference type="Proteomes" id="UP000269998"/>
    </source>
</evidence>
<proteinExistence type="predicted"/>
<organism evidence="1 2">
    <name type="scientific">Mycobacterium basiliense</name>
    <dbReference type="NCBI Taxonomy" id="2094119"/>
    <lineage>
        <taxon>Bacteria</taxon>
        <taxon>Bacillati</taxon>
        <taxon>Actinomycetota</taxon>
        <taxon>Actinomycetes</taxon>
        <taxon>Mycobacteriales</taxon>
        <taxon>Mycobacteriaceae</taxon>
        <taxon>Mycobacterium</taxon>
    </lineage>
</organism>
<dbReference type="RefSeq" id="WP_158014927.1">
    <property type="nucleotide sequence ID" value="NZ_CBCSKE010000014.1"/>
</dbReference>
<dbReference type="EMBL" id="LR130759">
    <property type="protein sequence ID" value="VDM86708.1"/>
    <property type="molecule type" value="Genomic_DNA"/>
</dbReference>
<dbReference type="AlphaFoldDB" id="A0A447G863"/>
<dbReference type="KEGG" id="mbai:MB901379_00233"/>
<sequence length="63" mass="6758">MTFIAAQRISRIAGAGGRSMLGAGHRVSNRLRASRYPTPQERANHYVSRMPIAVVTASLGGHP</sequence>
<evidence type="ECO:0000313" key="1">
    <source>
        <dbReference type="EMBL" id="VDM86708.1"/>
    </source>
</evidence>
<reference evidence="2" key="1">
    <citation type="submission" date="2018-02" db="EMBL/GenBank/DDBJ databases">
        <authorList>
            <person name="Seth-Smith MB H."/>
            <person name="Seth-Smith H."/>
        </authorList>
    </citation>
    <scope>NUCLEOTIDE SEQUENCE [LARGE SCALE GENOMIC DNA]</scope>
</reference>
<name>A0A447G863_9MYCO</name>
<protein>
    <submittedName>
        <fullName evidence="1">Uncharacterized protein</fullName>
    </submittedName>
</protein>
<keyword evidence="2" id="KW-1185">Reference proteome</keyword>
<gene>
    <name evidence="1" type="ORF">MB901379_00233</name>
</gene>
<accession>A0A447G863</accession>
<dbReference type="OrthoDB" id="4562780at2"/>
<dbReference type="Proteomes" id="UP000269998">
    <property type="component" value="Chromosome"/>
</dbReference>